<dbReference type="EMBL" id="JAMD01000001">
    <property type="protein sequence ID" value="KEJ98161.1"/>
    <property type="molecule type" value="Genomic_DNA"/>
</dbReference>
<dbReference type="InterPro" id="IPR025961">
    <property type="entry name" value="Metal_resist"/>
</dbReference>
<accession>A0A073J8Z4</accession>
<gene>
    <name evidence="2" type="ORF">SUH3_03970</name>
</gene>
<comment type="caution">
    <text evidence="2">The sequence shown here is derived from an EMBL/GenBank/DDBJ whole genome shotgun (WGS) entry which is preliminary data.</text>
</comment>
<dbReference type="GeneID" id="68870715"/>
<feature type="transmembrane region" description="Helical" evidence="1">
    <location>
        <begin position="18"/>
        <end position="39"/>
    </location>
</feature>
<dbReference type="RefSeq" id="WP_037921681.1">
    <property type="nucleotide sequence ID" value="NZ_CP054599.1"/>
</dbReference>
<protein>
    <recommendedName>
        <fullName evidence="4">Heavy-metal resistance</fullName>
    </recommendedName>
</protein>
<dbReference type="Proteomes" id="UP000027746">
    <property type="component" value="Unassembled WGS sequence"/>
</dbReference>
<proteinExistence type="predicted"/>
<keyword evidence="3" id="KW-1185">Reference proteome</keyword>
<keyword evidence="1" id="KW-0472">Membrane</keyword>
<reference evidence="2 3" key="1">
    <citation type="submission" date="2014-01" db="EMBL/GenBank/DDBJ databases">
        <title>Sulfitobacter sp. H3 (MCCC 1A00686) Genome Sequencing.</title>
        <authorList>
            <person name="Lai Q."/>
            <person name="Hong Z."/>
        </authorList>
    </citation>
    <scope>NUCLEOTIDE SEQUENCE [LARGE SCALE GENOMIC DNA]</scope>
    <source>
        <strain evidence="2 3">H3</strain>
    </source>
</reference>
<sequence length="167" mass="18492">MDDVERTQRTRAPRWMRIAFGVSLALNLAVVGVLAGTFARFGGPPSRGPGMISYATPYVRALPRDDQREIFRAVRDQLPKDSNSRQARRALYAAMIEALKAEPFDPAQVETILDRQNTAALTVQSAAHAAWLAHVAAMSPEDRAAYADSVSEFMRRGKDKKPKPPKE</sequence>
<dbReference type="AlphaFoldDB" id="A0A073J8Z4"/>
<evidence type="ECO:0000313" key="2">
    <source>
        <dbReference type="EMBL" id="KEJ98161.1"/>
    </source>
</evidence>
<dbReference type="Pfam" id="PF13801">
    <property type="entry name" value="Metal_resist"/>
    <property type="match status" value="1"/>
</dbReference>
<name>A0A073J8Z4_9RHOB</name>
<evidence type="ECO:0000256" key="1">
    <source>
        <dbReference type="SAM" id="Phobius"/>
    </source>
</evidence>
<keyword evidence="1" id="KW-0812">Transmembrane</keyword>
<evidence type="ECO:0008006" key="4">
    <source>
        <dbReference type="Google" id="ProtNLM"/>
    </source>
</evidence>
<keyword evidence="1" id="KW-1133">Transmembrane helix</keyword>
<organism evidence="2 3">
    <name type="scientific">Pseudosulfitobacter pseudonitzschiae</name>
    <dbReference type="NCBI Taxonomy" id="1402135"/>
    <lineage>
        <taxon>Bacteria</taxon>
        <taxon>Pseudomonadati</taxon>
        <taxon>Pseudomonadota</taxon>
        <taxon>Alphaproteobacteria</taxon>
        <taxon>Rhodobacterales</taxon>
        <taxon>Roseobacteraceae</taxon>
        <taxon>Pseudosulfitobacter</taxon>
    </lineage>
</organism>
<dbReference type="OrthoDB" id="7688532at2"/>
<evidence type="ECO:0000313" key="3">
    <source>
        <dbReference type="Proteomes" id="UP000027746"/>
    </source>
</evidence>